<name>E1A2L8_9CAUD</name>
<gene>
    <name evidence="1" type="ORF">phiAS5_ORF0121</name>
</gene>
<dbReference type="InterPro" id="IPR055654">
    <property type="entry name" value="DUF7230"/>
</dbReference>
<dbReference type="EMBL" id="HM452126">
    <property type="protein sequence ID" value="ADM79964.1"/>
    <property type="molecule type" value="Genomic_DNA"/>
</dbReference>
<dbReference type="GeneID" id="9861528"/>
<dbReference type="OrthoDB" id="28970at10239"/>
<protein>
    <submittedName>
        <fullName evidence="1">Uncharacterized protein</fullName>
    </submittedName>
</protein>
<dbReference type="KEGG" id="vg:9861528"/>
<evidence type="ECO:0000313" key="1">
    <source>
        <dbReference type="EMBL" id="ADM79964.1"/>
    </source>
</evidence>
<reference evidence="1 2" key="1">
    <citation type="journal article" date="2012" name="Vet. Microbiol.">
        <title>Complete genome sequence and characterization of a broad-host range T4-like bacteriophage phiAS5 infecting Aeromonas salmonicida subsp. salmonicida.</title>
        <authorList>
            <person name="Kim J.H."/>
            <person name="Son J.S."/>
            <person name="Choi Y.J."/>
            <person name="Choresca C.H.Jr."/>
            <person name="Shin S.P."/>
            <person name="Han J.E."/>
            <person name="Jun J.W."/>
            <person name="Park S.C."/>
        </authorList>
    </citation>
    <scope>NUCLEOTIDE SEQUENCE [LARGE SCALE GENOMIC DNA]</scope>
</reference>
<organism evidence="1 2">
    <name type="scientific">Aeromonas phage phiAS5</name>
    <dbReference type="NCBI Taxonomy" id="879630"/>
    <lineage>
        <taxon>Viruses</taxon>
        <taxon>Duplodnaviria</taxon>
        <taxon>Heunggongvirae</taxon>
        <taxon>Uroviricota</taxon>
        <taxon>Caudoviricetes</taxon>
        <taxon>Pantevenvirales</taxon>
        <taxon>Straboviridae</taxon>
        <taxon>Chrysonvirus</taxon>
        <taxon>Chrysonvirus as5</taxon>
    </lineage>
</organism>
<sequence>MQNFVAKHAREFNNAVVMVDRKKQSKNAGARKMKHKGKIDY</sequence>
<dbReference type="Proteomes" id="UP000002236">
    <property type="component" value="Segment"/>
</dbReference>
<dbReference type="RefSeq" id="YP_003969410.1">
    <property type="nucleotide sequence ID" value="NC_014636.1"/>
</dbReference>
<evidence type="ECO:0000313" key="2">
    <source>
        <dbReference type="Proteomes" id="UP000002236"/>
    </source>
</evidence>
<accession>E1A2L8</accession>
<proteinExistence type="predicted"/>
<keyword evidence="2" id="KW-1185">Reference proteome</keyword>
<dbReference type="Pfam" id="PF23876">
    <property type="entry name" value="DUF7230"/>
    <property type="match status" value="1"/>
</dbReference>